<keyword evidence="3" id="KW-1003">Cell membrane</keyword>
<organism evidence="11 12">
    <name type="scientific">Anaerococcus tetradius</name>
    <dbReference type="NCBI Taxonomy" id="33036"/>
    <lineage>
        <taxon>Bacteria</taxon>
        <taxon>Bacillati</taxon>
        <taxon>Bacillota</taxon>
        <taxon>Tissierellia</taxon>
        <taxon>Tissierellales</taxon>
        <taxon>Peptoniphilaceae</taxon>
        <taxon>Anaerococcus</taxon>
    </lineage>
</organism>
<evidence type="ECO:0000256" key="1">
    <source>
        <dbReference type="ARBA" id="ARBA00004651"/>
    </source>
</evidence>
<dbReference type="InterPro" id="IPR001851">
    <property type="entry name" value="ABC_transp_permease"/>
</dbReference>
<dbReference type="PANTHER" id="PTHR11795">
    <property type="entry name" value="BRANCHED-CHAIN AMINO ACID TRANSPORT SYSTEM PERMEASE PROTEIN LIVH"/>
    <property type="match status" value="1"/>
</dbReference>
<protein>
    <submittedName>
        <fullName evidence="11">Putative high-affinity branched-chain amino acid ABC transporter, permease protein LivH</fullName>
    </submittedName>
</protein>
<keyword evidence="12" id="KW-1185">Reference proteome</keyword>
<dbReference type="AlphaFoldDB" id="A0A133KDL6"/>
<keyword evidence="5 10" id="KW-0812">Transmembrane</keyword>
<feature type="transmembrane region" description="Helical" evidence="10">
    <location>
        <begin position="64"/>
        <end position="86"/>
    </location>
</feature>
<dbReference type="OrthoDB" id="9807115at2"/>
<feature type="transmembrane region" description="Helical" evidence="10">
    <location>
        <begin position="41"/>
        <end position="58"/>
    </location>
</feature>
<dbReference type="GO" id="GO:0005886">
    <property type="term" value="C:plasma membrane"/>
    <property type="evidence" value="ECO:0007669"/>
    <property type="project" value="UniProtKB-SubCell"/>
</dbReference>
<name>A0A133KDL6_9FIRM</name>
<dbReference type="GO" id="GO:1903806">
    <property type="term" value="P:L-isoleucine import across plasma membrane"/>
    <property type="evidence" value="ECO:0007669"/>
    <property type="project" value="TreeGrafter"/>
</dbReference>
<feature type="transmembrane region" description="Helical" evidence="10">
    <location>
        <begin position="266"/>
        <end position="287"/>
    </location>
</feature>
<dbReference type="EMBL" id="LRPM01000046">
    <property type="protein sequence ID" value="KWZ77671.1"/>
    <property type="molecule type" value="Genomic_DNA"/>
</dbReference>
<comment type="similarity">
    <text evidence="9">Belongs to the binding-protein-dependent transport system permease family. LivHM subfamily.</text>
</comment>
<evidence type="ECO:0000256" key="4">
    <source>
        <dbReference type="ARBA" id="ARBA00022519"/>
    </source>
</evidence>
<keyword evidence="4" id="KW-0997">Cell inner membrane</keyword>
<dbReference type="PATRIC" id="fig|33036.3.peg.1131"/>
<evidence type="ECO:0000313" key="11">
    <source>
        <dbReference type="EMBL" id="KWZ77671.1"/>
    </source>
</evidence>
<feature type="transmembrane region" description="Helical" evidence="10">
    <location>
        <begin position="230"/>
        <end position="254"/>
    </location>
</feature>
<dbReference type="GO" id="GO:0015192">
    <property type="term" value="F:L-phenylalanine transmembrane transporter activity"/>
    <property type="evidence" value="ECO:0007669"/>
    <property type="project" value="TreeGrafter"/>
</dbReference>
<sequence length="295" mass="31328">MNFITQIFNGLQLGSIYALVALGYTMVYGIAKLVNFAHGDVIMVGAYTIALAIQTAAFNAGLPLWLTFIPAVVVCTVLGITVERVAYRPLRNSSPVSLLITTIGVSLFLQNLFVKLFTSSAKPIPAIFPQFSIQFAGIHLSLATIVTIVSTIILTYILHLFINKTKNGKSMLAVSEDYGASELVGINVNQVMTMTFAIGSALAGIASVLYVSSYPQIQPFMGSILGIKAFTAAVLGGIGSIPGAVIGGMILGMIEVLTRAYLSSAYADAIVFMVLILVLLVHPTGLFGKLEKEKV</sequence>
<feature type="transmembrane region" description="Helical" evidence="10">
    <location>
        <begin position="98"/>
        <end position="118"/>
    </location>
</feature>
<comment type="subcellular location">
    <subcellularLocation>
        <location evidence="1">Cell membrane</location>
        <topology evidence="1">Multi-pass membrane protein</topology>
    </subcellularLocation>
</comment>
<dbReference type="GO" id="GO:0015188">
    <property type="term" value="F:L-isoleucine transmembrane transporter activity"/>
    <property type="evidence" value="ECO:0007669"/>
    <property type="project" value="TreeGrafter"/>
</dbReference>
<evidence type="ECO:0000256" key="10">
    <source>
        <dbReference type="SAM" id="Phobius"/>
    </source>
</evidence>
<dbReference type="PANTHER" id="PTHR11795:SF371">
    <property type="entry name" value="HIGH-AFFINITY BRANCHED-CHAIN AMINO ACID TRANSPORT SYSTEM PERMEASE PROTEIN LIVH"/>
    <property type="match status" value="1"/>
</dbReference>
<dbReference type="RefSeq" id="WP_004835842.1">
    <property type="nucleotide sequence ID" value="NZ_CAMPUE010000001.1"/>
</dbReference>
<evidence type="ECO:0000256" key="9">
    <source>
        <dbReference type="ARBA" id="ARBA00037998"/>
    </source>
</evidence>
<keyword evidence="7 10" id="KW-1133">Transmembrane helix</keyword>
<keyword evidence="8 10" id="KW-0472">Membrane</keyword>
<comment type="caution">
    <text evidence="11">The sequence shown here is derived from an EMBL/GenBank/DDBJ whole genome shotgun (WGS) entry which is preliminary data.</text>
</comment>
<feature type="transmembrane region" description="Helical" evidence="10">
    <location>
        <begin position="138"/>
        <end position="162"/>
    </location>
</feature>
<evidence type="ECO:0000313" key="12">
    <source>
        <dbReference type="Proteomes" id="UP000070383"/>
    </source>
</evidence>
<dbReference type="CDD" id="cd06582">
    <property type="entry name" value="TM_PBP1_LivH_like"/>
    <property type="match status" value="1"/>
</dbReference>
<dbReference type="Pfam" id="PF02653">
    <property type="entry name" value="BPD_transp_2"/>
    <property type="match status" value="1"/>
</dbReference>
<dbReference type="GO" id="GO:0015190">
    <property type="term" value="F:L-leucine transmembrane transporter activity"/>
    <property type="evidence" value="ECO:0007669"/>
    <property type="project" value="TreeGrafter"/>
</dbReference>
<dbReference type="GO" id="GO:0015808">
    <property type="term" value="P:L-alanine transport"/>
    <property type="evidence" value="ECO:0007669"/>
    <property type="project" value="TreeGrafter"/>
</dbReference>
<gene>
    <name evidence="11" type="ORF">HMPREF3200_01142</name>
</gene>
<dbReference type="GO" id="GO:0042941">
    <property type="term" value="P:D-alanine transmembrane transport"/>
    <property type="evidence" value="ECO:0007669"/>
    <property type="project" value="TreeGrafter"/>
</dbReference>
<evidence type="ECO:0000256" key="2">
    <source>
        <dbReference type="ARBA" id="ARBA00022448"/>
    </source>
</evidence>
<dbReference type="GO" id="GO:0005304">
    <property type="term" value="F:L-valine transmembrane transporter activity"/>
    <property type="evidence" value="ECO:0007669"/>
    <property type="project" value="TreeGrafter"/>
</dbReference>
<evidence type="ECO:0000256" key="3">
    <source>
        <dbReference type="ARBA" id="ARBA00022475"/>
    </source>
</evidence>
<dbReference type="Proteomes" id="UP000070383">
    <property type="component" value="Unassembled WGS sequence"/>
</dbReference>
<keyword evidence="6" id="KW-0029">Amino-acid transport</keyword>
<dbReference type="InterPro" id="IPR052157">
    <property type="entry name" value="BCAA_transport_permease"/>
</dbReference>
<evidence type="ECO:0000256" key="5">
    <source>
        <dbReference type="ARBA" id="ARBA00022692"/>
    </source>
</evidence>
<feature type="transmembrane region" description="Helical" evidence="10">
    <location>
        <begin position="191"/>
        <end position="210"/>
    </location>
</feature>
<reference evidence="12" key="1">
    <citation type="submission" date="2016-01" db="EMBL/GenBank/DDBJ databases">
        <authorList>
            <person name="Mitreva M."/>
            <person name="Pepin K.H."/>
            <person name="Mihindukulasuriya K.A."/>
            <person name="Fulton R."/>
            <person name="Fronick C."/>
            <person name="O'Laughlin M."/>
            <person name="Miner T."/>
            <person name="Herter B."/>
            <person name="Rosa B.A."/>
            <person name="Cordes M."/>
            <person name="Tomlinson C."/>
            <person name="Wollam A."/>
            <person name="Palsikar V.B."/>
            <person name="Mardis E.R."/>
            <person name="Wilson R.K."/>
        </authorList>
    </citation>
    <scope>NUCLEOTIDE SEQUENCE [LARGE SCALE GENOMIC DNA]</scope>
    <source>
        <strain evidence="12">MJR8151</strain>
    </source>
</reference>
<evidence type="ECO:0000256" key="6">
    <source>
        <dbReference type="ARBA" id="ARBA00022970"/>
    </source>
</evidence>
<evidence type="ECO:0000256" key="7">
    <source>
        <dbReference type="ARBA" id="ARBA00022989"/>
    </source>
</evidence>
<proteinExistence type="inferred from homology"/>
<accession>A0A133KDL6</accession>
<dbReference type="STRING" id="33036.HMPREF3200_01142"/>
<evidence type="ECO:0000256" key="8">
    <source>
        <dbReference type="ARBA" id="ARBA00023136"/>
    </source>
</evidence>
<feature type="transmembrane region" description="Helical" evidence="10">
    <location>
        <begin position="16"/>
        <end position="34"/>
    </location>
</feature>
<keyword evidence="2" id="KW-0813">Transport</keyword>